<dbReference type="EC" id="6.3.3.2" evidence="4"/>
<evidence type="ECO:0000256" key="4">
    <source>
        <dbReference type="RuleBase" id="RU361279"/>
    </source>
</evidence>
<dbReference type="NCBIfam" id="TIGR02727">
    <property type="entry name" value="MTHFS_bact"/>
    <property type="match status" value="1"/>
</dbReference>
<dbReference type="PIRSF" id="PIRSF006806">
    <property type="entry name" value="FTHF_cligase"/>
    <property type="match status" value="1"/>
</dbReference>
<evidence type="ECO:0000256" key="3">
    <source>
        <dbReference type="ARBA" id="ARBA00022840"/>
    </source>
</evidence>
<keyword evidence="4" id="KW-0460">Magnesium</keyword>
<dbReference type="EMBL" id="JACJLL010000030">
    <property type="protein sequence ID" value="MBM6819015.1"/>
    <property type="molecule type" value="Genomic_DNA"/>
</dbReference>
<dbReference type="InterPro" id="IPR037171">
    <property type="entry name" value="NagB/RpiA_transferase-like"/>
</dbReference>
<dbReference type="SUPFAM" id="SSF100950">
    <property type="entry name" value="NagB/RpiA/CoA transferase-like"/>
    <property type="match status" value="1"/>
</dbReference>
<evidence type="ECO:0000256" key="1">
    <source>
        <dbReference type="ARBA" id="ARBA00010638"/>
    </source>
</evidence>
<accession>A0ABS2FEN0</accession>
<proteinExistence type="inferred from homology"/>
<dbReference type="PANTHER" id="PTHR23407:SF1">
    <property type="entry name" value="5-FORMYLTETRAHYDROFOLATE CYCLO-LIGASE"/>
    <property type="match status" value="1"/>
</dbReference>
<dbReference type="GO" id="GO:0030272">
    <property type="term" value="F:5-formyltetrahydrofolate cyclo-ligase activity"/>
    <property type="evidence" value="ECO:0007669"/>
    <property type="project" value="UniProtKB-EC"/>
</dbReference>
<comment type="similarity">
    <text evidence="1 4">Belongs to the 5-formyltetrahydrofolate cyclo-ligase family.</text>
</comment>
<gene>
    <name evidence="5" type="ORF">H6A19_06635</name>
</gene>
<comment type="caution">
    <text evidence="5">The sequence shown here is derived from an EMBL/GenBank/DDBJ whole genome shotgun (WGS) entry which is preliminary data.</text>
</comment>
<evidence type="ECO:0000313" key="6">
    <source>
        <dbReference type="Proteomes" id="UP000767334"/>
    </source>
</evidence>
<name>A0ABS2FEN0_9CLOT</name>
<dbReference type="Pfam" id="PF01812">
    <property type="entry name" value="5-FTHF_cyc-lig"/>
    <property type="match status" value="1"/>
</dbReference>
<protein>
    <recommendedName>
        <fullName evidence="4">5-formyltetrahydrofolate cyclo-ligase</fullName>
        <ecNumber evidence="4">6.3.3.2</ecNumber>
    </recommendedName>
</protein>
<dbReference type="InterPro" id="IPR024185">
    <property type="entry name" value="FTHF_cligase-like_sf"/>
</dbReference>
<comment type="cofactor">
    <cofactor evidence="4">
        <name>Mg(2+)</name>
        <dbReference type="ChEBI" id="CHEBI:18420"/>
    </cofactor>
</comment>
<dbReference type="Proteomes" id="UP000767334">
    <property type="component" value="Unassembled WGS sequence"/>
</dbReference>
<dbReference type="Gene3D" id="3.40.50.10420">
    <property type="entry name" value="NagB/RpiA/CoA transferase-like"/>
    <property type="match status" value="1"/>
</dbReference>
<sequence length="196" mass="22880">MLEGITMDKKKVREEIIKKRNNLLSEIKKEYDALIFKQLIESDIYNKSKKIFTYVSFGSEIDTIKFIKYALNDNKEIYVPKTDKTKKEMVAIRINSLDNMNVDNWGILEPKSVDKNKIGEDFDLILMPGLAFDRKGNRIGYGGGYYDKYLSQFKEISNKLVLAYDFQIVNNIENEPHDIKVNCIITNNEFIKIDEI</sequence>
<dbReference type="InterPro" id="IPR002698">
    <property type="entry name" value="FTHF_cligase"/>
</dbReference>
<keyword evidence="4" id="KW-0479">Metal-binding</keyword>
<comment type="catalytic activity">
    <reaction evidence="4">
        <text>(6S)-5-formyl-5,6,7,8-tetrahydrofolate + ATP = (6R)-5,10-methenyltetrahydrofolate + ADP + phosphate</text>
        <dbReference type="Rhea" id="RHEA:10488"/>
        <dbReference type="ChEBI" id="CHEBI:30616"/>
        <dbReference type="ChEBI" id="CHEBI:43474"/>
        <dbReference type="ChEBI" id="CHEBI:57455"/>
        <dbReference type="ChEBI" id="CHEBI:57457"/>
        <dbReference type="ChEBI" id="CHEBI:456216"/>
        <dbReference type="EC" id="6.3.3.2"/>
    </reaction>
</comment>
<evidence type="ECO:0000256" key="2">
    <source>
        <dbReference type="ARBA" id="ARBA00022741"/>
    </source>
</evidence>
<keyword evidence="2 4" id="KW-0547">Nucleotide-binding</keyword>
<keyword evidence="3 4" id="KW-0067">ATP-binding</keyword>
<keyword evidence="5" id="KW-0436">Ligase</keyword>
<keyword evidence="6" id="KW-1185">Reference proteome</keyword>
<evidence type="ECO:0000313" key="5">
    <source>
        <dbReference type="EMBL" id="MBM6819015.1"/>
    </source>
</evidence>
<reference evidence="5 6" key="1">
    <citation type="journal article" date="2021" name="Sci. Rep.">
        <title>The distribution of antibiotic resistance genes in chicken gut microbiota commensals.</title>
        <authorList>
            <person name="Juricova H."/>
            <person name="Matiasovicova J."/>
            <person name="Kubasova T."/>
            <person name="Cejkova D."/>
            <person name="Rychlik I."/>
        </authorList>
    </citation>
    <scope>NUCLEOTIDE SEQUENCE [LARGE SCALE GENOMIC DNA]</scope>
    <source>
        <strain evidence="5 6">An435</strain>
    </source>
</reference>
<organism evidence="5 6">
    <name type="scientific">Clostridium saudiense</name>
    <dbReference type="NCBI Taxonomy" id="1414720"/>
    <lineage>
        <taxon>Bacteria</taxon>
        <taxon>Bacillati</taxon>
        <taxon>Bacillota</taxon>
        <taxon>Clostridia</taxon>
        <taxon>Eubacteriales</taxon>
        <taxon>Clostridiaceae</taxon>
        <taxon>Clostridium</taxon>
    </lineage>
</organism>
<dbReference type="PANTHER" id="PTHR23407">
    <property type="entry name" value="ATPASE INHIBITOR/5-FORMYLTETRAHYDROFOLATE CYCLO-LIGASE"/>
    <property type="match status" value="1"/>
</dbReference>